<dbReference type="EMBL" id="MU796186">
    <property type="protein sequence ID" value="KAJ3804214.1"/>
    <property type="molecule type" value="Genomic_DNA"/>
</dbReference>
<proteinExistence type="predicted"/>
<comment type="caution">
    <text evidence="1">The sequence shown here is derived from an EMBL/GenBank/DDBJ whole genome shotgun (WGS) entry which is preliminary data.</text>
</comment>
<gene>
    <name evidence="1" type="ORF">F5876DRAFT_83556</name>
</gene>
<name>A0ACC1THQ4_9AGAR</name>
<evidence type="ECO:0000313" key="2">
    <source>
        <dbReference type="Proteomes" id="UP001163835"/>
    </source>
</evidence>
<keyword evidence="2" id="KW-1185">Reference proteome</keyword>
<evidence type="ECO:0000313" key="1">
    <source>
        <dbReference type="EMBL" id="KAJ3804214.1"/>
    </source>
</evidence>
<sequence length="211" mass="23076">MFSNKDKVNFLQTCSQKTNIILLLAVHIVNLANSLQRAADLNDQLKQIGFLFDTARELFLPSILNLQNAGEDPVVVLEALKAAEPNRQSIDLNEWTLLATLFRWPSPFNLSGLDFDNRTPGEWINLLRSIHSGESTARVDDQGHLVESSPPPNSAAEVLEGLNDVEKGSADEGTSSQVGGSIPMELDFPMIESLAKPTPKKGAEKAQTLDL</sequence>
<reference evidence="1" key="1">
    <citation type="submission" date="2022-09" db="EMBL/GenBank/DDBJ databases">
        <title>A Global Phylogenomic Analysis of the Shiitake Genus Lentinula.</title>
        <authorList>
            <consortium name="DOE Joint Genome Institute"/>
            <person name="Sierra-Patev S."/>
            <person name="Min B."/>
            <person name="Naranjo-Ortiz M."/>
            <person name="Looney B."/>
            <person name="Konkel Z."/>
            <person name="Slot J.C."/>
            <person name="Sakamoto Y."/>
            <person name="Steenwyk J.L."/>
            <person name="Rokas A."/>
            <person name="Carro J."/>
            <person name="Camarero S."/>
            <person name="Ferreira P."/>
            <person name="Molpeceres G."/>
            <person name="Ruiz-Duenas F.J."/>
            <person name="Serrano A."/>
            <person name="Henrissat B."/>
            <person name="Drula E."/>
            <person name="Hughes K.W."/>
            <person name="Mata J.L."/>
            <person name="Ishikawa N.K."/>
            <person name="Vargas-Isla R."/>
            <person name="Ushijima S."/>
            <person name="Smith C.A."/>
            <person name="Ahrendt S."/>
            <person name="Andreopoulos W."/>
            <person name="He G."/>
            <person name="Labutti K."/>
            <person name="Lipzen A."/>
            <person name="Ng V."/>
            <person name="Riley R."/>
            <person name="Sandor L."/>
            <person name="Barry K."/>
            <person name="Martinez A.T."/>
            <person name="Xiao Y."/>
            <person name="Gibbons J.G."/>
            <person name="Terashima K."/>
            <person name="Grigoriev I.V."/>
            <person name="Hibbett D.S."/>
        </authorList>
    </citation>
    <scope>NUCLEOTIDE SEQUENCE</scope>
    <source>
        <strain evidence="1">TMI1499</strain>
    </source>
</reference>
<dbReference type="Proteomes" id="UP001163835">
    <property type="component" value="Unassembled WGS sequence"/>
</dbReference>
<protein>
    <submittedName>
        <fullName evidence="1">Uncharacterized protein</fullName>
    </submittedName>
</protein>
<accession>A0ACC1THQ4</accession>
<organism evidence="1 2">
    <name type="scientific">Lentinula aff. lateritia</name>
    <dbReference type="NCBI Taxonomy" id="2804960"/>
    <lineage>
        <taxon>Eukaryota</taxon>
        <taxon>Fungi</taxon>
        <taxon>Dikarya</taxon>
        <taxon>Basidiomycota</taxon>
        <taxon>Agaricomycotina</taxon>
        <taxon>Agaricomycetes</taxon>
        <taxon>Agaricomycetidae</taxon>
        <taxon>Agaricales</taxon>
        <taxon>Marasmiineae</taxon>
        <taxon>Omphalotaceae</taxon>
        <taxon>Lentinula</taxon>
    </lineage>
</organism>